<dbReference type="KEGG" id="tdu:QJT80_10950"/>
<gene>
    <name evidence="1" type="ORF">QJT80_10950</name>
</gene>
<protein>
    <submittedName>
        <fullName evidence="1">Uncharacterized protein</fullName>
    </submittedName>
</protein>
<dbReference type="EMBL" id="CP124755">
    <property type="protein sequence ID" value="WGZ90015.1"/>
    <property type="molecule type" value="Genomic_DNA"/>
</dbReference>
<name>A0AA95KGZ8_9GAMM</name>
<accession>A0AA95KGZ8</accession>
<organism evidence="1">
    <name type="scientific">Candidatus Thiocaldithrix dubininis</name>
    <dbReference type="NCBI Taxonomy" id="3080823"/>
    <lineage>
        <taxon>Bacteria</taxon>
        <taxon>Pseudomonadati</taxon>
        <taxon>Pseudomonadota</taxon>
        <taxon>Gammaproteobacteria</taxon>
        <taxon>Thiotrichales</taxon>
        <taxon>Thiotrichaceae</taxon>
        <taxon>Candidatus Thiocaldithrix</taxon>
    </lineage>
</organism>
<reference evidence="1" key="1">
    <citation type="journal article" date="2023" name="Int. J. Mol. Sci.">
        <title>Metagenomics Revealed a New Genus 'Candidatus Thiocaldithrix dubininis' gen. nov., sp. nov. and a New Species 'Candidatus Thiothrix putei' sp. nov. in the Family Thiotrichaceae, Some Members of Which Have Traits of Both Na+- and H+-Motive Energetics.</title>
        <authorList>
            <person name="Ravin N.V."/>
            <person name="Muntyan M.S."/>
            <person name="Smolyakov D.D."/>
            <person name="Rudenko T.S."/>
            <person name="Beletsky A.V."/>
            <person name="Mardanov A.V."/>
            <person name="Grabovich M.Y."/>
        </authorList>
    </citation>
    <scope>NUCLEOTIDE SEQUENCE</scope>
    <source>
        <strain evidence="1">GKL-01</strain>
    </source>
</reference>
<dbReference type="Proteomes" id="UP001300672">
    <property type="component" value="Chromosome"/>
</dbReference>
<evidence type="ECO:0000313" key="1">
    <source>
        <dbReference type="EMBL" id="WGZ90015.1"/>
    </source>
</evidence>
<dbReference type="AlphaFoldDB" id="A0AA95KGZ8"/>
<sequence>MSIDTHALQVILPKWQIPSTPVHAILPSNRWLTPKVKSFLACSPLR</sequence>
<reference evidence="1" key="2">
    <citation type="submission" date="2023-04" db="EMBL/GenBank/DDBJ databases">
        <authorList>
            <person name="Beletskiy A.V."/>
            <person name="Mardanov A.V."/>
            <person name="Ravin N.V."/>
        </authorList>
    </citation>
    <scope>NUCLEOTIDE SEQUENCE</scope>
    <source>
        <strain evidence="1">GKL-01</strain>
    </source>
</reference>
<dbReference type="Gene3D" id="3.40.190.290">
    <property type="match status" value="1"/>
</dbReference>
<proteinExistence type="predicted"/>